<reference evidence="1 2" key="1">
    <citation type="journal article" date="2016" name="Mol. Biol. Evol.">
        <title>Comparative Genomics of Early-Diverging Mushroom-Forming Fungi Provides Insights into the Origins of Lignocellulose Decay Capabilities.</title>
        <authorList>
            <person name="Nagy L.G."/>
            <person name="Riley R."/>
            <person name="Tritt A."/>
            <person name="Adam C."/>
            <person name="Daum C."/>
            <person name="Floudas D."/>
            <person name="Sun H."/>
            <person name="Yadav J.S."/>
            <person name="Pangilinan J."/>
            <person name="Larsson K.H."/>
            <person name="Matsuura K."/>
            <person name="Barry K."/>
            <person name="Labutti K."/>
            <person name="Kuo R."/>
            <person name="Ohm R.A."/>
            <person name="Bhattacharya S.S."/>
            <person name="Shirouzu T."/>
            <person name="Yoshinaga Y."/>
            <person name="Martin F.M."/>
            <person name="Grigoriev I.V."/>
            <person name="Hibbett D.S."/>
        </authorList>
    </citation>
    <scope>NUCLEOTIDE SEQUENCE [LARGE SCALE GENOMIC DNA]</scope>
    <source>
        <strain evidence="1 2">HHB12029</strain>
    </source>
</reference>
<proteinExistence type="predicted"/>
<keyword evidence="2" id="KW-1185">Reference proteome</keyword>
<accession>A0A165ESG3</accession>
<gene>
    <name evidence="1" type="ORF">EXIGLDRAFT_199773</name>
</gene>
<evidence type="ECO:0000313" key="1">
    <source>
        <dbReference type="EMBL" id="KZV87576.1"/>
    </source>
</evidence>
<protein>
    <submittedName>
        <fullName evidence="1">Uncharacterized protein</fullName>
    </submittedName>
</protein>
<dbReference type="Proteomes" id="UP000077266">
    <property type="component" value="Unassembled WGS sequence"/>
</dbReference>
<dbReference type="AlphaFoldDB" id="A0A165ESG3"/>
<sequence>MPSLTSEEFSRGLGTVLEELQYSLRTVHLIGQLQLHCLTDSSYPSLRNCDAVGLVRLLRRTSDFAFLSLRRRQVVAFKSAASGRDSPHWHMHVPTSIKSQISALTRHRPYSDNPLLFGHPPMSRIASLPQIADEEEAAHSVSDYKSLNLPYERVTIVNHIQFLWLVKDAASSDQS</sequence>
<dbReference type="EMBL" id="KV426121">
    <property type="protein sequence ID" value="KZV87576.1"/>
    <property type="molecule type" value="Genomic_DNA"/>
</dbReference>
<name>A0A165ESG3_EXIGL</name>
<organism evidence="1 2">
    <name type="scientific">Exidia glandulosa HHB12029</name>
    <dbReference type="NCBI Taxonomy" id="1314781"/>
    <lineage>
        <taxon>Eukaryota</taxon>
        <taxon>Fungi</taxon>
        <taxon>Dikarya</taxon>
        <taxon>Basidiomycota</taxon>
        <taxon>Agaricomycotina</taxon>
        <taxon>Agaricomycetes</taxon>
        <taxon>Auriculariales</taxon>
        <taxon>Exidiaceae</taxon>
        <taxon>Exidia</taxon>
    </lineage>
</organism>
<evidence type="ECO:0000313" key="2">
    <source>
        <dbReference type="Proteomes" id="UP000077266"/>
    </source>
</evidence>
<dbReference type="InParanoid" id="A0A165ESG3"/>